<evidence type="ECO:0000256" key="6">
    <source>
        <dbReference type="PROSITE-ProRule" id="PRU00500"/>
    </source>
</evidence>
<keyword evidence="4 6" id="KW-1015">Disulfide bond</keyword>
<evidence type="ECO:0000259" key="7">
    <source>
        <dbReference type="PROSITE" id="PS51162"/>
    </source>
</evidence>
<feature type="disulfide bond" evidence="6">
    <location>
        <begin position="131"/>
        <end position="151"/>
    </location>
</feature>
<dbReference type="PROSITE" id="PS51162">
    <property type="entry name" value="THYROGLOBULIN_1_2"/>
    <property type="match status" value="1"/>
</dbReference>
<dbReference type="Pfam" id="PF00086">
    <property type="entry name" value="Thyroglobulin_1"/>
    <property type="match status" value="1"/>
</dbReference>
<feature type="domain" description="Thyroglobulin type-1" evidence="7">
    <location>
        <begin position="91"/>
        <end position="151"/>
    </location>
</feature>
<dbReference type="PANTHER" id="PTHR14093:SF19">
    <property type="entry name" value="THYROGLOBULIN"/>
    <property type="match status" value="1"/>
</dbReference>
<dbReference type="Gene3D" id="4.10.800.10">
    <property type="entry name" value="Thyroglobulin type-1"/>
    <property type="match status" value="1"/>
</dbReference>
<comment type="caution">
    <text evidence="6">Lacks conserved residue(s) required for the propagation of feature annotation.</text>
</comment>
<proteinExistence type="predicted"/>
<evidence type="ECO:0000256" key="2">
    <source>
        <dbReference type="ARBA" id="ARBA00022525"/>
    </source>
</evidence>
<accession>S7N6P8</accession>
<keyword evidence="2" id="KW-0964">Secreted</keyword>
<keyword evidence="3" id="KW-0732">Signal</keyword>
<sequence>MSCPFRFPDAFVTFSAFRRRFPEVSGYCHCADSQGRELAETGLELLLDDIYDTVFAGLALAPTFTDTTLYRILQRRFLALQLVLSGRFRCPTKCEVERFTATDFGHAYVPSCHRNGDFQAVQCQRGGPCWCADAQGKEVPGTRRQDAALPCGGSPIEGVLLGSPQVLLLCFSRPPAPGRNRDTGIRI</sequence>
<dbReference type="EMBL" id="KE163383">
    <property type="protein sequence ID" value="EPQ11785.1"/>
    <property type="molecule type" value="Genomic_DNA"/>
</dbReference>
<dbReference type="InterPro" id="IPR000716">
    <property type="entry name" value="Thyroglobulin_1"/>
</dbReference>
<dbReference type="GO" id="GO:0006590">
    <property type="term" value="P:thyroid hormone generation"/>
    <property type="evidence" value="ECO:0007669"/>
    <property type="project" value="TreeGrafter"/>
</dbReference>
<keyword evidence="5" id="KW-0325">Glycoprotein</keyword>
<evidence type="ECO:0000313" key="9">
    <source>
        <dbReference type="Proteomes" id="UP000052978"/>
    </source>
</evidence>
<dbReference type="PANTHER" id="PTHR14093">
    <property type="entry name" value="HLA CLASS II GAMMA CHAIN"/>
    <property type="match status" value="1"/>
</dbReference>
<dbReference type="SUPFAM" id="SSF57610">
    <property type="entry name" value="Thyroglobulin type-1 domain"/>
    <property type="match status" value="1"/>
</dbReference>
<evidence type="ECO:0000256" key="3">
    <source>
        <dbReference type="ARBA" id="ARBA00022729"/>
    </source>
</evidence>
<keyword evidence="9" id="KW-1185">Reference proteome</keyword>
<protein>
    <submittedName>
        <fullName evidence="8">Thyroglobulin</fullName>
    </submittedName>
</protein>
<gene>
    <name evidence="8" type="ORF">D623_10014131</name>
</gene>
<dbReference type="Proteomes" id="UP000052978">
    <property type="component" value="Unassembled WGS sequence"/>
</dbReference>
<dbReference type="MEROPS" id="S09.978"/>
<dbReference type="InterPro" id="IPR036857">
    <property type="entry name" value="Thyroglobulin_1_sf"/>
</dbReference>
<evidence type="ECO:0000256" key="4">
    <source>
        <dbReference type="ARBA" id="ARBA00023157"/>
    </source>
</evidence>
<reference evidence="8 9" key="1">
    <citation type="journal article" date="2013" name="Nat. Commun.">
        <title>Genome analysis reveals insights into physiology and longevity of the Brandt's bat Myotis brandtii.</title>
        <authorList>
            <person name="Seim I."/>
            <person name="Fang X."/>
            <person name="Xiong Z."/>
            <person name="Lobanov A.V."/>
            <person name="Huang Z."/>
            <person name="Ma S."/>
            <person name="Feng Y."/>
            <person name="Turanov A.A."/>
            <person name="Zhu Y."/>
            <person name="Lenz T.L."/>
            <person name="Gerashchenko M.V."/>
            <person name="Fan D."/>
            <person name="Hee Yim S."/>
            <person name="Yao X."/>
            <person name="Jordan D."/>
            <person name="Xiong Y."/>
            <person name="Ma Y."/>
            <person name="Lyapunov A.N."/>
            <person name="Chen G."/>
            <person name="Kulakova O.I."/>
            <person name="Sun Y."/>
            <person name="Lee S.G."/>
            <person name="Bronson R.T."/>
            <person name="Moskalev A.A."/>
            <person name="Sunyaev S.R."/>
            <person name="Zhang G."/>
            <person name="Krogh A."/>
            <person name="Wang J."/>
            <person name="Gladyshev V.N."/>
        </authorList>
    </citation>
    <scope>NUCLEOTIDE SEQUENCE [LARGE SCALE GENOMIC DNA]</scope>
</reference>
<dbReference type="FunFam" id="4.10.800.10:FF:000011">
    <property type="entry name" value="Thyroglobulin"/>
    <property type="match status" value="1"/>
</dbReference>
<dbReference type="GO" id="GO:0005615">
    <property type="term" value="C:extracellular space"/>
    <property type="evidence" value="ECO:0007669"/>
    <property type="project" value="TreeGrafter"/>
</dbReference>
<dbReference type="PROSITE" id="PS00484">
    <property type="entry name" value="THYROGLOBULIN_1_1"/>
    <property type="match status" value="1"/>
</dbReference>
<evidence type="ECO:0000256" key="1">
    <source>
        <dbReference type="ARBA" id="ARBA00004613"/>
    </source>
</evidence>
<name>S7N6P8_MYOBR</name>
<dbReference type="CDD" id="cd00191">
    <property type="entry name" value="TY"/>
    <property type="match status" value="1"/>
</dbReference>
<dbReference type="AlphaFoldDB" id="S7N6P8"/>
<dbReference type="InterPro" id="IPR052001">
    <property type="entry name" value="MHC-II_Gamma/Thyroglobulin"/>
</dbReference>
<evidence type="ECO:0000256" key="5">
    <source>
        <dbReference type="ARBA" id="ARBA00023180"/>
    </source>
</evidence>
<organism evidence="8 9">
    <name type="scientific">Myotis brandtii</name>
    <name type="common">Brandt's bat</name>
    <dbReference type="NCBI Taxonomy" id="109478"/>
    <lineage>
        <taxon>Eukaryota</taxon>
        <taxon>Metazoa</taxon>
        <taxon>Chordata</taxon>
        <taxon>Craniata</taxon>
        <taxon>Vertebrata</taxon>
        <taxon>Euteleostomi</taxon>
        <taxon>Mammalia</taxon>
        <taxon>Eutheria</taxon>
        <taxon>Laurasiatheria</taxon>
        <taxon>Chiroptera</taxon>
        <taxon>Yangochiroptera</taxon>
        <taxon>Vespertilionidae</taxon>
        <taxon>Myotis</taxon>
    </lineage>
</organism>
<evidence type="ECO:0000313" key="8">
    <source>
        <dbReference type="EMBL" id="EPQ11785.1"/>
    </source>
</evidence>
<dbReference type="SMART" id="SM00211">
    <property type="entry name" value="TY"/>
    <property type="match status" value="1"/>
</dbReference>
<comment type="subcellular location">
    <subcellularLocation>
        <location evidence="1">Secreted</location>
    </subcellularLocation>
</comment>